<evidence type="ECO:0000313" key="2">
    <source>
        <dbReference type="EMBL" id="GID49306.1"/>
    </source>
</evidence>
<feature type="compositionally biased region" description="Low complexity" evidence="1">
    <location>
        <begin position="20"/>
        <end position="38"/>
    </location>
</feature>
<dbReference type="EMBL" id="BOMF01000126">
    <property type="protein sequence ID" value="GID49306.1"/>
    <property type="molecule type" value="Genomic_DNA"/>
</dbReference>
<evidence type="ECO:0000256" key="1">
    <source>
        <dbReference type="SAM" id="MobiDB-lite"/>
    </source>
</evidence>
<name>A0ABQ3WSP7_9ACTN</name>
<comment type="caution">
    <text evidence="2">The sequence shown here is derived from an EMBL/GenBank/DDBJ whole genome shotgun (WGS) entry which is preliminary data.</text>
</comment>
<sequence>MILDAFELLARWGRASSSFGSPPSRAARTPSAAGSPTSHANRTASAAGSPTSHANRTASAAGSPALRADRTPSDDGPAAEGTLAVIGCGRTPGASGPPHPYRWPLLSGWSWALSRIRGDRGWANRHR</sequence>
<reference evidence="2" key="1">
    <citation type="submission" date="2021-01" db="EMBL/GenBank/DDBJ databases">
        <title>Whole genome shotgun sequence of Actinoplanes capillaceus NBRC 16408.</title>
        <authorList>
            <person name="Komaki H."/>
            <person name="Tamura T."/>
        </authorList>
    </citation>
    <scope>NUCLEOTIDE SEQUENCE [LARGE SCALE GENOMIC DNA]</scope>
    <source>
        <strain evidence="2">NBRC 16408</strain>
    </source>
</reference>
<feature type="compositionally biased region" description="Polar residues" evidence="1">
    <location>
        <begin position="39"/>
        <end position="60"/>
    </location>
</feature>
<feature type="region of interest" description="Disordered" evidence="1">
    <location>
        <begin position="15"/>
        <end position="82"/>
    </location>
</feature>
<organism evidence="2">
    <name type="scientific">Actinoplanes campanulatus</name>
    <dbReference type="NCBI Taxonomy" id="113559"/>
    <lineage>
        <taxon>Bacteria</taxon>
        <taxon>Bacillati</taxon>
        <taxon>Actinomycetota</taxon>
        <taxon>Actinomycetes</taxon>
        <taxon>Micromonosporales</taxon>
        <taxon>Micromonosporaceae</taxon>
        <taxon>Actinoplanes</taxon>
    </lineage>
</organism>
<gene>
    <name evidence="2" type="ORF">Aca07nite_65810</name>
</gene>
<protein>
    <submittedName>
        <fullName evidence="2">Uncharacterized protein</fullName>
    </submittedName>
</protein>
<accession>A0ABQ3WSP7</accession>
<proteinExistence type="predicted"/>